<sequence>MNYGTVNWGYQYPQQYPAQFAASGQLPYPSSAFNPHMLPVPQQTYRQLEPSKCSLRVRQQPEEAALTMSKKEKSRKPIDPPPVLQFFVEEPADPQKLYMNSPNLFCVAHLIRADDDTPYKTHNNEPTLIGNLCSSIHRLKDPEGGEFGYFVFGDISVRVGGSWRLMFTVFDIQPDGGTGAARKLATVATAPFIVHNSKEYKGLRESSLLTRTFSDQGVRLRLRKEPRGNGSKRKAGEATPESDDEEVDKRQRYEDFTEPQTGAYAGPVQPPDTTPLQHQASPSPYSTYQAASLPSTVGYFPHSQSSSQAQSDFMASTFRTASSSMSSNFGAVGSGISTDSFASSPFTGAGGAVGGSDATDASSFGHQIDSGLPLHPISRYQEQLRAHRDVLLNASHFNGSHLNGSPGY</sequence>
<protein>
    <recommendedName>
        <fullName evidence="7">Velvet domain-containing protein</fullName>
    </recommendedName>
</protein>
<dbReference type="InterPro" id="IPR037525">
    <property type="entry name" value="Velvet_dom"/>
</dbReference>
<evidence type="ECO:0000256" key="3">
    <source>
        <dbReference type="ARBA" id="ARBA00023015"/>
    </source>
</evidence>
<keyword evidence="5" id="KW-0539">Nucleus</keyword>
<keyword evidence="9" id="KW-1185">Reference proteome</keyword>
<dbReference type="InterPro" id="IPR038491">
    <property type="entry name" value="Velvet_dom_sf"/>
</dbReference>
<dbReference type="InParanoid" id="A0A0D1XID6"/>
<evidence type="ECO:0000313" key="8">
    <source>
        <dbReference type="EMBL" id="KIW02061.1"/>
    </source>
</evidence>
<keyword evidence="3" id="KW-0805">Transcription regulation</keyword>
<accession>A0A0D1XID6</accession>
<evidence type="ECO:0000256" key="6">
    <source>
        <dbReference type="SAM" id="MobiDB-lite"/>
    </source>
</evidence>
<dbReference type="GeneID" id="27314532"/>
<dbReference type="HOGENOM" id="CLU_814323_0_0_1"/>
<dbReference type="Gene3D" id="2.60.40.3960">
    <property type="entry name" value="Velvet domain"/>
    <property type="match status" value="1"/>
</dbReference>
<dbReference type="Proteomes" id="UP000053259">
    <property type="component" value="Unassembled WGS sequence"/>
</dbReference>
<dbReference type="STRING" id="253628.A0A0D1XID6"/>
<gene>
    <name evidence="8" type="ORF">PV09_06559</name>
</gene>
<organism evidence="8 9">
    <name type="scientific">Verruconis gallopava</name>
    <dbReference type="NCBI Taxonomy" id="253628"/>
    <lineage>
        <taxon>Eukaryota</taxon>
        <taxon>Fungi</taxon>
        <taxon>Dikarya</taxon>
        <taxon>Ascomycota</taxon>
        <taxon>Pezizomycotina</taxon>
        <taxon>Dothideomycetes</taxon>
        <taxon>Pleosporomycetidae</taxon>
        <taxon>Venturiales</taxon>
        <taxon>Sympoventuriaceae</taxon>
        <taxon>Verruconis</taxon>
    </lineage>
</organism>
<evidence type="ECO:0000256" key="1">
    <source>
        <dbReference type="ARBA" id="ARBA00004123"/>
    </source>
</evidence>
<name>A0A0D1XID6_9PEZI</name>
<dbReference type="OrthoDB" id="5599552at2759"/>
<dbReference type="RefSeq" id="XP_016211930.1">
    <property type="nucleotide sequence ID" value="XM_016360218.1"/>
</dbReference>
<evidence type="ECO:0000256" key="5">
    <source>
        <dbReference type="ARBA" id="ARBA00023242"/>
    </source>
</evidence>
<evidence type="ECO:0000256" key="2">
    <source>
        <dbReference type="ARBA" id="ARBA00022969"/>
    </source>
</evidence>
<reference evidence="8 9" key="1">
    <citation type="submission" date="2015-01" db="EMBL/GenBank/DDBJ databases">
        <title>The Genome Sequence of Ochroconis gallopava CBS43764.</title>
        <authorList>
            <consortium name="The Broad Institute Genomics Platform"/>
            <person name="Cuomo C."/>
            <person name="de Hoog S."/>
            <person name="Gorbushina A."/>
            <person name="Stielow B."/>
            <person name="Teixiera M."/>
            <person name="Abouelleil A."/>
            <person name="Chapman S.B."/>
            <person name="Priest M."/>
            <person name="Young S.K."/>
            <person name="Wortman J."/>
            <person name="Nusbaum C."/>
            <person name="Birren B."/>
        </authorList>
    </citation>
    <scope>NUCLEOTIDE SEQUENCE [LARGE SCALE GENOMIC DNA]</scope>
    <source>
        <strain evidence="8 9">CBS 43764</strain>
    </source>
</reference>
<dbReference type="VEuPathDB" id="FungiDB:PV09_06559"/>
<dbReference type="AlphaFoldDB" id="A0A0D1XID6"/>
<dbReference type="InterPro" id="IPR021740">
    <property type="entry name" value="Velvet"/>
</dbReference>
<feature type="region of interest" description="Disordered" evidence="6">
    <location>
        <begin position="219"/>
        <end position="288"/>
    </location>
</feature>
<feature type="compositionally biased region" description="Polar residues" evidence="6">
    <location>
        <begin position="274"/>
        <end position="288"/>
    </location>
</feature>
<evidence type="ECO:0000313" key="9">
    <source>
        <dbReference type="Proteomes" id="UP000053259"/>
    </source>
</evidence>
<dbReference type="PROSITE" id="PS51821">
    <property type="entry name" value="VELVET"/>
    <property type="match status" value="1"/>
</dbReference>
<proteinExistence type="predicted"/>
<evidence type="ECO:0000259" key="7">
    <source>
        <dbReference type="PROSITE" id="PS51821"/>
    </source>
</evidence>
<dbReference type="PANTHER" id="PTHR33572:SF18">
    <property type="entry name" value="SPORE DEVELOPMENT REGULATOR VOSA"/>
    <property type="match status" value="1"/>
</dbReference>
<dbReference type="EMBL" id="KN847551">
    <property type="protein sequence ID" value="KIW02061.1"/>
    <property type="molecule type" value="Genomic_DNA"/>
</dbReference>
<dbReference type="Pfam" id="PF11754">
    <property type="entry name" value="Velvet"/>
    <property type="match status" value="2"/>
</dbReference>
<evidence type="ECO:0000256" key="4">
    <source>
        <dbReference type="ARBA" id="ARBA00023163"/>
    </source>
</evidence>
<feature type="domain" description="Velvet" evidence="7">
    <location>
        <begin position="47"/>
        <end position="223"/>
    </location>
</feature>
<dbReference type="PANTHER" id="PTHR33572">
    <property type="entry name" value="SPORE DEVELOPMENT REGULATOR VOSA"/>
    <property type="match status" value="1"/>
</dbReference>
<comment type="subcellular location">
    <subcellularLocation>
        <location evidence="1">Nucleus</location>
    </subcellularLocation>
</comment>
<dbReference type="GO" id="GO:0030435">
    <property type="term" value="P:sporulation resulting in formation of a cellular spore"/>
    <property type="evidence" value="ECO:0007669"/>
    <property type="project" value="UniProtKB-KW"/>
</dbReference>
<dbReference type="GO" id="GO:0005634">
    <property type="term" value="C:nucleus"/>
    <property type="evidence" value="ECO:0007669"/>
    <property type="project" value="UniProtKB-SubCell"/>
</dbReference>
<keyword evidence="4" id="KW-0804">Transcription</keyword>
<keyword evidence="2" id="KW-0749">Sporulation</keyword>